<organism evidence="4 5">
    <name type="scientific">Algibacter marinivivus</name>
    <dbReference type="NCBI Taxonomy" id="2100723"/>
    <lineage>
        <taxon>Bacteria</taxon>
        <taxon>Pseudomonadati</taxon>
        <taxon>Bacteroidota</taxon>
        <taxon>Flavobacteriia</taxon>
        <taxon>Flavobacteriales</taxon>
        <taxon>Flavobacteriaceae</taxon>
        <taxon>Algibacter</taxon>
    </lineage>
</organism>
<proteinExistence type="predicted"/>
<keyword evidence="5" id="KW-1185">Reference proteome</keyword>
<protein>
    <recommendedName>
        <fullName evidence="3">Secretion system C-terminal sorting domain-containing protein</fullName>
    </recommendedName>
</protein>
<accession>A0A2U2X5Q6</accession>
<comment type="caution">
    <text evidence="4">The sequence shown here is derived from an EMBL/GenBank/DDBJ whole genome shotgun (WGS) entry which is preliminary data.</text>
</comment>
<feature type="domain" description="Secretion system C-terminal sorting" evidence="3">
    <location>
        <begin position="555"/>
        <end position="628"/>
    </location>
</feature>
<feature type="region of interest" description="Disordered" evidence="2">
    <location>
        <begin position="426"/>
        <end position="451"/>
    </location>
</feature>
<name>A0A2U2X5Q6_9FLAO</name>
<gene>
    <name evidence="4" type="ORF">DIS18_00810</name>
</gene>
<evidence type="ECO:0000256" key="1">
    <source>
        <dbReference type="ARBA" id="ARBA00022729"/>
    </source>
</evidence>
<reference evidence="4" key="1">
    <citation type="submission" date="2018-05" db="EMBL/GenBank/DDBJ databases">
        <title>Algibacter marinivivus sp. nov., isolated from sample around a algae.</title>
        <authorList>
            <person name="Zhong X."/>
        </authorList>
    </citation>
    <scope>NUCLEOTIDE SEQUENCE [LARGE SCALE GENOMIC DNA]</scope>
    <source>
        <strain evidence="4">ZY111</strain>
    </source>
</reference>
<dbReference type="InterPro" id="IPR026444">
    <property type="entry name" value="Secre_tail"/>
</dbReference>
<sequence length="630" mass="70007">MFALEINFVVNYLLGLNCKFTINMKQLLLLFLLAFLPISVFSQVQGPPPPCGYTPAYVCDDNDDGFAVFNLVDLYPFTFCPAVNPANYSSVTYYETEEDMNNEINPISDPENYLNISSPQTIYYRANKTIPDGDFDILQSENIIEVKRLSAIEKLETYDTDSDGFMVFDLTSVELFCGFNDENNYTVTYHISQADTDLGVNQIVNPSNFFNATNPQTIFVRAEHNNTGYIESTSFQIRALFAIAYPAPYIFACDSFDLSGLDTDILGSQNPDNFVVTYYLTQNDAENNINALPYLYDIIGGAEIYSRVEEKTKGSYAITSFIITIESGPSINKPTAYEICDDTSNDGFEVFDLSSKTSEVVGSQTGLSVSYYISERDANNGRNALPNNYNSSSTTIYVGVKVLGSLCPSVTSLDLVLQDCRDEDNDGVINSDEDINENGILTDDDTDLDSIPDYLDDDDDGDNIDTIDELADQSTISSRAVASKGLNEVIDTDSDTIPNYIDDDDDGDGVLTKDEDYNNNGSPLDDDTNGNNIPDYLESSVALNLVHFKKSTFSMFPNPASEFIELNFDKTINKTIKINIYNIQGKNVYSKVSEDINKSLKIDVFQFSKGVYFLKVGDGISEITKKLILE</sequence>
<feature type="region of interest" description="Disordered" evidence="2">
    <location>
        <begin position="493"/>
        <end position="531"/>
    </location>
</feature>
<reference evidence="4" key="2">
    <citation type="submission" date="2018-05" db="EMBL/GenBank/DDBJ databases">
        <authorList>
            <person name="Lanie J.A."/>
            <person name="Ng W.-L."/>
            <person name="Kazmierczak K.M."/>
            <person name="Andrzejewski T.M."/>
            <person name="Davidsen T.M."/>
            <person name="Wayne K.J."/>
            <person name="Tettelin H."/>
            <person name="Glass J.I."/>
            <person name="Rusch D."/>
            <person name="Podicherti R."/>
            <person name="Tsui H.-C.T."/>
            <person name="Winkler M.E."/>
        </authorList>
    </citation>
    <scope>NUCLEOTIDE SEQUENCE [LARGE SCALE GENOMIC DNA]</scope>
    <source>
        <strain evidence="4">ZY111</strain>
    </source>
</reference>
<evidence type="ECO:0000313" key="5">
    <source>
        <dbReference type="Proteomes" id="UP000245375"/>
    </source>
</evidence>
<keyword evidence="1" id="KW-0732">Signal</keyword>
<evidence type="ECO:0000256" key="2">
    <source>
        <dbReference type="SAM" id="MobiDB-lite"/>
    </source>
</evidence>
<dbReference type="Proteomes" id="UP000245375">
    <property type="component" value="Unassembled WGS sequence"/>
</dbReference>
<dbReference type="AlphaFoldDB" id="A0A2U2X5Q6"/>
<dbReference type="NCBIfam" id="TIGR04183">
    <property type="entry name" value="Por_Secre_tail"/>
    <property type="match status" value="1"/>
</dbReference>
<evidence type="ECO:0000259" key="3">
    <source>
        <dbReference type="Pfam" id="PF18962"/>
    </source>
</evidence>
<dbReference type="Pfam" id="PF18962">
    <property type="entry name" value="Por_Secre_tail"/>
    <property type="match status" value="1"/>
</dbReference>
<dbReference type="EMBL" id="QFRI01000001">
    <property type="protein sequence ID" value="PWH83126.1"/>
    <property type="molecule type" value="Genomic_DNA"/>
</dbReference>
<evidence type="ECO:0000313" key="4">
    <source>
        <dbReference type="EMBL" id="PWH83126.1"/>
    </source>
</evidence>